<evidence type="ECO:0000313" key="3">
    <source>
        <dbReference type="EMBL" id="KAF7298999.1"/>
    </source>
</evidence>
<dbReference type="EMBL" id="JACAZF010000007">
    <property type="protein sequence ID" value="KAF7298999.1"/>
    <property type="molecule type" value="Genomic_DNA"/>
</dbReference>
<feature type="transmembrane region" description="Helical" evidence="1">
    <location>
        <begin position="546"/>
        <end position="565"/>
    </location>
</feature>
<keyword evidence="1" id="KW-0812">Transmembrane</keyword>
<feature type="transmembrane region" description="Helical" evidence="1">
    <location>
        <begin position="493"/>
        <end position="511"/>
    </location>
</feature>
<feature type="chain" id="PRO_5034448050" description="ABM domain-containing protein" evidence="2">
    <location>
        <begin position="26"/>
        <end position="729"/>
    </location>
</feature>
<dbReference type="OrthoDB" id="5392263at2759"/>
<feature type="transmembrane region" description="Helical" evidence="1">
    <location>
        <begin position="107"/>
        <end position="129"/>
    </location>
</feature>
<feature type="signal peptide" evidence="2">
    <location>
        <begin position="1"/>
        <end position="25"/>
    </location>
</feature>
<proteinExistence type="predicted"/>
<evidence type="ECO:0000256" key="2">
    <source>
        <dbReference type="SAM" id="SignalP"/>
    </source>
</evidence>
<dbReference type="Gene3D" id="3.30.70.100">
    <property type="match status" value="1"/>
</dbReference>
<feature type="transmembrane region" description="Helical" evidence="1">
    <location>
        <begin position="440"/>
        <end position="461"/>
    </location>
</feature>
<keyword evidence="2" id="KW-0732">Signal</keyword>
<dbReference type="GeneID" id="59347661"/>
<accession>A0A8H6SGK0</accession>
<evidence type="ECO:0000313" key="4">
    <source>
        <dbReference type="Proteomes" id="UP000636479"/>
    </source>
</evidence>
<reference evidence="3" key="1">
    <citation type="submission" date="2020-05" db="EMBL/GenBank/DDBJ databases">
        <title>Mycena genomes resolve the evolution of fungal bioluminescence.</title>
        <authorList>
            <person name="Tsai I.J."/>
        </authorList>
    </citation>
    <scope>NUCLEOTIDE SEQUENCE</scope>
    <source>
        <strain evidence="3">171206Taipei</strain>
    </source>
</reference>
<dbReference type="Proteomes" id="UP000636479">
    <property type="component" value="Unassembled WGS sequence"/>
</dbReference>
<keyword evidence="1" id="KW-1133">Transmembrane helix</keyword>
<gene>
    <name evidence="3" type="ORF">MIND_00848100</name>
</gene>
<protein>
    <recommendedName>
        <fullName evidence="5">ABM domain-containing protein</fullName>
    </recommendedName>
</protein>
<feature type="transmembrane region" description="Helical" evidence="1">
    <location>
        <begin position="239"/>
        <end position="259"/>
    </location>
</feature>
<evidence type="ECO:0000256" key="1">
    <source>
        <dbReference type="SAM" id="Phobius"/>
    </source>
</evidence>
<sequence>MCVSVIALALTLMFSSLVDFPQCFANVTADLRSGNRIDGFTDNNGVPTTDPSKATAITYQRCLESCGGGGGAFSWSSFSQQFSAWLLPWLALLSQFPFGCKYKWDNLMSVFLALGSPCLAAYSLALTVLNTKWVIRRFKNTKYPNNTWAAIILSGMQQMALKVTTVSEDGYSLLASLVVLQENDQWWEKVEDNLNYADLHTWSIASVTSIAWVILAYALTVVDAFTTISTDPNSNGQGLSGVGSIWLWMIPVTIGYLQLSPRCDAERVSKALREANRQSFVMIPGANGLRNVDALTEERALSINSYGHHQTLYSDQEATAPIYNYARFLPFIHVVEEVASAFEAATKKAHLRTSVSGDRWEPGDGRTVHPENRRGTADQIERYCAQPPYVRRSHWGSGVLNRFFIAAIAGLTLQWSSSGASILIVYYTPTVGLGCRSAAYLVYAGAATLVWILLVISSFLVHYATPFVPGTAQTLSQRIAGDVAIFLRRSAKVLATLNAVWILVAFLLQFANFYDRCYCNSDVIGLGKRAHNVMLLLGPDISNMKAAWVGGIALAVSVSGFWSFYGPQVENKETAYFVSVWKSYEDHAKLIADPSYKTVIEGLRSATTDSAQFSRNHIDVSKDPLTALSSPAVEFVLFTLKNGEADADKLVPLLTELESGLNVATGAHPPCVFGQSREDKSKFLLVVGWDTVEAHWEAVKEGTGLHTTVGKIAALADLSIGHSHVKAHE</sequence>
<organism evidence="3 4">
    <name type="scientific">Mycena indigotica</name>
    <dbReference type="NCBI Taxonomy" id="2126181"/>
    <lineage>
        <taxon>Eukaryota</taxon>
        <taxon>Fungi</taxon>
        <taxon>Dikarya</taxon>
        <taxon>Basidiomycota</taxon>
        <taxon>Agaricomycotina</taxon>
        <taxon>Agaricomycetes</taxon>
        <taxon>Agaricomycetidae</taxon>
        <taxon>Agaricales</taxon>
        <taxon>Marasmiineae</taxon>
        <taxon>Mycenaceae</taxon>
        <taxon>Mycena</taxon>
    </lineage>
</organism>
<feature type="transmembrane region" description="Helical" evidence="1">
    <location>
        <begin position="403"/>
        <end position="428"/>
    </location>
</feature>
<keyword evidence="4" id="KW-1185">Reference proteome</keyword>
<comment type="caution">
    <text evidence="3">The sequence shown here is derived from an EMBL/GenBank/DDBJ whole genome shotgun (WGS) entry which is preliminary data.</text>
</comment>
<dbReference type="RefSeq" id="XP_037218387.1">
    <property type="nucleotide sequence ID" value="XM_037365145.1"/>
</dbReference>
<dbReference type="AlphaFoldDB" id="A0A8H6SGK0"/>
<evidence type="ECO:0008006" key="5">
    <source>
        <dbReference type="Google" id="ProtNLM"/>
    </source>
</evidence>
<name>A0A8H6SGK0_9AGAR</name>
<feature type="transmembrane region" description="Helical" evidence="1">
    <location>
        <begin position="199"/>
        <end position="219"/>
    </location>
</feature>
<keyword evidence="1" id="KW-0472">Membrane</keyword>